<sequence>MDRFEQIKQLGRGAYGVAILVRSKASDDGQLRVVKQIDLQQLSAHARREVQTEVGVLAGFSHPHIVEYFDAFVEDYTLHIVMEYADGGDLSAALRRRKDESPTLGFTTDDSLAILAQVLQALQHMHAKRVLHRDIKAQNIFLTASGLVKLGDFGVSKVLEQTAGAAQTVIGTPSYFAPEVCESKPYGSKADIWSLGVVLYELLSLKQPFQVYDLAQAHNIAALVIRIITQEPPPLPETCGQHVQELVSCTLRKLPEERPAASELLNRQEVRRRVGARFQPFGAVSPSMSSRKSSKTAKGFKTEVLAQEASRKVAAWACHPLTTEQELDGSSRFETGAAGHGRDALDDLLQGTNYGSSAAAGTRTLGVSRREHRALPTEPIAQSGMLEELQRNREQARLNRARVEGPHAGSAISSNGFAGFGGFDHSPSHHLLVPGSFPANGSRPGSNAGSRPGSNASSRPGSGHSSRGGCSRPSTPGDGGGLGSIARLSKGVTSDESRFPSRPSSSTGFGAAPSSSSRPCTGYGSGAALHPAPDRTHLKPPSSPERWTSSRPSPLAAIGRQEADSGPKKDLQGDMDFGNRFAWATKFLDAPLDQPLWSGTEVSIADKRKDGLQKLYHDLSQLSDDSFGSKATTKLPAQANNTVRHSSRESESFSFKGDPYANDGKDFSESWGSPGSEGCDFTETWGAAQAVTGGASPPPEVTISNQDMLAAALQQ</sequence>
<dbReference type="OrthoDB" id="248923at2759"/>
<dbReference type="CDD" id="cd08215">
    <property type="entry name" value="STKc_Nek"/>
    <property type="match status" value="1"/>
</dbReference>
<dbReference type="Proteomes" id="UP000654075">
    <property type="component" value="Unassembled WGS sequence"/>
</dbReference>
<dbReference type="SUPFAM" id="SSF56112">
    <property type="entry name" value="Protein kinase-like (PK-like)"/>
    <property type="match status" value="1"/>
</dbReference>
<dbReference type="InterPro" id="IPR011009">
    <property type="entry name" value="Kinase-like_dom_sf"/>
</dbReference>
<evidence type="ECO:0000256" key="7">
    <source>
        <dbReference type="ARBA" id="ARBA00022840"/>
    </source>
</evidence>
<dbReference type="PROSITE" id="PS00108">
    <property type="entry name" value="PROTEIN_KINASE_ST"/>
    <property type="match status" value="1"/>
</dbReference>
<dbReference type="PANTHER" id="PTHR44899:SF3">
    <property type="entry name" value="SERINE_THREONINE-PROTEIN KINASE NEK1"/>
    <property type="match status" value="1"/>
</dbReference>
<dbReference type="GO" id="GO:0004674">
    <property type="term" value="F:protein serine/threonine kinase activity"/>
    <property type="evidence" value="ECO:0007669"/>
    <property type="project" value="UniProtKB-KW"/>
</dbReference>
<evidence type="ECO:0000256" key="8">
    <source>
        <dbReference type="ARBA" id="ARBA00047899"/>
    </source>
</evidence>
<dbReference type="EC" id="2.7.11.1" evidence="2"/>
<dbReference type="OMA" id="HIFERRA"/>
<dbReference type="PANTHER" id="PTHR44899">
    <property type="entry name" value="CAMK FAMILY PROTEIN KINASE"/>
    <property type="match status" value="1"/>
</dbReference>
<evidence type="ECO:0000259" key="12">
    <source>
        <dbReference type="PROSITE" id="PS50011"/>
    </source>
</evidence>
<name>A0A813DYW0_POLGL</name>
<evidence type="ECO:0000256" key="4">
    <source>
        <dbReference type="ARBA" id="ARBA00022679"/>
    </source>
</evidence>
<dbReference type="InterPro" id="IPR017441">
    <property type="entry name" value="Protein_kinase_ATP_BS"/>
</dbReference>
<comment type="catalytic activity">
    <reaction evidence="9">
        <text>L-seryl-[protein] + ATP = O-phospho-L-seryl-[protein] + ADP + H(+)</text>
        <dbReference type="Rhea" id="RHEA:17989"/>
        <dbReference type="Rhea" id="RHEA-COMP:9863"/>
        <dbReference type="Rhea" id="RHEA-COMP:11604"/>
        <dbReference type="ChEBI" id="CHEBI:15378"/>
        <dbReference type="ChEBI" id="CHEBI:29999"/>
        <dbReference type="ChEBI" id="CHEBI:30616"/>
        <dbReference type="ChEBI" id="CHEBI:83421"/>
        <dbReference type="ChEBI" id="CHEBI:456216"/>
        <dbReference type="EC" id="2.7.11.1"/>
    </reaction>
</comment>
<keyword evidence="6" id="KW-0418">Kinase</keyword>
<keyword evidence="4" id="KW-0808">Transferase</keyword>
<dbReference type="Gene3D" id="1.10.510.10">
    <property type="entry name" value="Transferase(Phosphotransferase) domain 1"/>
    <property type="match status" value="1"/>
</dbReference>
<keyword evidence="3" id="KW-0723">Serine/threonine-protein kinase</keyword>
<feature type="region of interest" description="Disordered" evidence="11">
    <location>
        <begin position="623"/>
        <end position="715"/>
    </location>
</feature>
<evidence type="ECO:0000256" key="3">
    <source>
        <dbReference type="ARBA" id="ARBA00022527"/>
    </source>
</evidence>
<reference evidence="13" key="1">
    <citation type="submission" date="2021-02" db="EMBL/GenBank/DDBJ databases">
        <authorList>
            <person name="Dougan E. K."/>
            <person name="Rhodes N."/>
            <person name="Thang M."/>
            <person name="Chan C."/>
        </authorList>
    </citation>
    <scope>NUCLEOTIDE SEQUENCE</scope>
</reference>
<comment type="similarity">
    <text evidence="1">Belongs to the protein kinase superfamily. NEK Ser/Thr protein kinase family. NIMA subfamily.</text>
</comment>
<dbReference type="InterPro" id="IPR008271">
    <property type="entry name" value="Ser/Thr_kinase_AS"/>
</dbReference>
<evidence type="ECO:0000313" key="14">
    <source>
        <dbReference type="Proteomes" id="UP000654075"/>
    </source>
</evidence>
<feature type="compositionally biased region" description="Low complexity" evidence="11">
    <location>
        <begin position="457"/>
        <end position="474"/>
    </location>
</feature>
<keyword evidence="5 10" id="KW-0547">Nucleotide-binding</keyword>
<dbReference type="InterPro" id="IPR051131">
    <property type="entry name" value="NEK_Ser/Thr_kinase_NIMA"/>
</dbReference>
<proteinExistence type="inferred from homology"/>
<dbReference type="Gene3D" id="3.30.200.20">
    <property type="entry name" value="Phosphorylase Kinase, domain 1"/>
    <property type="match status" value="1"/>
</dbReference>
<keyword evidence="7 10" id="KW-0067">ATP-binding</keyword>
<feature type="compositionally biased region" description="Polar residues" evidence="11">
    <location>
        <begin position="623"/>
        <end position="632"/>
    </location>
</feature>
<organism evidence="13 14">
    <name type="scientific">Polarella glacialis</name>
    <name type="common">Dinoflagellate</name>
    <dbReference type="NCBI Taxonomy" id="89957"/>
    <lineage>
        <taxon>Eukaryota</taxon>
        <taxon>Sar</taxon>
        <taxon>Alveolata</taxon>
        <taxon>Dinophyceae</taxon>
        <taxon>Suessiales</taxon>
        <taxon>Suessiaceae</taxon>
        <taxon>Polarella</taxon>
    </lineage>
</organism>
<dbReference type="AlphaFoldDB" id="A0A813DYW0"/>
<evidence type="ECO:0000256" key="1">
    <source>
        <dbReference type="ARBA" id="ARBA00010886"/>
    </source>
</evidence>
<evidence type="ECO:0000313" key="13">
    <source>
        <dbReference type="EMBL" id="CAE8590615.1"/>
    </source>
</evidence>
<evidence type="ECO:0000256" key="10">
    <source>
        <dbReference type="PROSITE-ProRule" id="PRU10141"/>
    </source>
</evidence>
<evidence type="ECO:0000256" key="6">
    <source>
        <dbReference type="ARBA" id="ARBA00022777"/>
    </source>
</evidence>
<feature type="region of interest" description="Disordered" evidence="11">
    <location>
        <begin position="431"/>
        <end position="575"/>
    </location>
</feature>
<evidence type="ECO:0000256" key="5">
    <source>
        <dbReference type="ARBA" id="ARBA00022741"/>
    </source>
</evidence>
<feature type="compositionally biased region" description="Polar residues" evidence="11">
    <location>
        <begin position="443"/>
        <end position="456"/>
    </location>
</feature>
<dbReference type="FunFam" id="3.30.200.20:FF:000097">
    <property type="entry name" value="Probable serine/threonine-protein kinase nek1"/>
    <property type="match status" value="1"/>
</dbReference>
<dbReference type="InterPro" id="IPR000719">
    <property type="entry name" value="Prot_kinase_dom"/>
</dbReference>
<dbReference type="PROSITE" id="PS00107">
    <property type="entry name" value="PROTEIN_KINASE_ATP"/>
    <property type="match status" value="1"/>
</dbReference>
<gene>
    <name evidence="13" type="ORF">PGLA1383_LOCUS9324</name>
</gene>
<evidence type="ECO:0000256" key="11">
    <source>
        <dbReference type="SAM" id="MobiDB-lite"/>
    </source>
</evidence>
<accession>A0A813DYW0</accession>
<evidence type="ECO:0000256" key="9">
    <source>
        <dbReference type="ARBA" id="ARBA00048679"/>
    </source>
</evidence>
<feature type="domain" description="Protein kinase" evidence="12">
    <location>
        <begin position="4"/>
        <end position="270"/>
    </location>
</feature>
<comment type="catalytic activity">
    <reaction evidence="8">
        <text>L-threonyl-[protein] + ATP = O-phospho-L-threonyl-[protein] + ADP + H(+)</text>
        <dbReference type="Rhea" id="RHEA:46608"/>
        <dbReference type="Rhea" id="RHEA-COMP:11060"/>
        <dbReference type="Rhea" id="RHEA-COMP:11605"/>
        <dbReference type="ChEBI" id="CHEBI:15378"/>
        <dbReference type="ChEBI" id="CHEBI:30013"/>
        <dbReference type="ChEBI" id="CHEBI:30616"/>
        <dbReference type="ChEBI" id="CHEBI:61977"/>
        <dbReference type="ChEBI" id="CHEBI:456216"/>
        <dbReference type="EC" id="2.7.11.1"/>
    </reaction>
</comment>
<comment type="caution">
    <text evidence="13">The sequence shown here is derived from an EMBL/GenBank/DDBJ whole genome shotgun (WGS) entry which is preliminary data.</text>
</comment>
<feature type="compositionally biased region" description="Polar residues" evidence="11">
    <location>
        <begin position="702"/>
        <end position="715"/>
    </location>
</feature>
<dbReference type="GO" id="GO:0005524">
    <property type="term" value="F:ATP binding"/>
    <property type="evidence" value="ECO:0007669"/>
    <property type="project" value="UniProtKB-UniRule"/>
</dbReference>
<dbReference type="Pfam" id="PF00069">
    <property type="entry name" value="Pkinase"/>
    <property type="match status" value="1"/>
</dbReference>
<dbReference type="PROSITE" id="PS50011">
    <property type="entry name" value="PROTEIN_KINASE_DOM"/>
    <property type="match status" value="1"/>
</dbReference>
<keyword evidence="14" id="KW-1185">Reference proteome</keyword>
<dbReference type="SMART" id="SM00220">
    <property type="entry name" value="S_TKc"/>
    <property type="match status" value="1"/>
</dbReference>
<feature type="binding site" evidence="10">
    <location>
        <position position="35"/>
    </location>
    <ligand>
        <name>ATP</name>
        <dbReference type="ChEBI" id="CHEBI:30616"/>
    </ligand>
</feature>
<feature type="compositionally biased region" description="Basic and acidic residues" evidence="11">
    <location>
        <begin position="561"/>
        <end position="572"/>
    </location>
</feature>
<protein>
    <recommendedName>
        <fullName evidence="2">non-specific serine/threonine protein kinase</fullName>
        <ecNumber evidence="2">2.7.11.1</ecNumber>
    </recommendedName>
</protein>
<dbReference type="EMBL" id="CAJNNV010004366">
    <property type="protein sequence ID" value="CAE8590615.1"/>
    <property type="molecule type" value="Genomic_DNA"/>
</dbReference>
<feature type="compositionally biased region" description="Polar residues" evidence="11">
    <location>
        <begin position="502"/>
        <end position="519"/>
    </location>
</feature>
<evidence type="ECO:0000256" key="2">
    <source>
        <dbReference type="ARBA" id="ARBA00012513"/>
    </source>
</evidence>